<organism evidence="1 2">
    <name type="scientific">Oceanibacterium hippocampi</name>
    <dbReference type="NCBI Taxonomy" id="745714"/>
    <lineage>
        <taxon>Bacteria</taxon>
        <taxon>Pseudomonadati</taxon>
        <taxon>Pseudomonadota</taxon>
        <taxon>Alphaproteobacteria</taxon>
        <taxon>Sneathiellales</taxon>
        <taxon>Sneathiellaceae</taxon>
        <taxon>Oceanibacterium</taxon>
    </lineage>
</organism>
<evidence type="ECO:0000313" key="1">
    <source>
        <dbReference type="EMBL" id="SLN77602.1"/>
    </source>
</evidence>
<protein>
    <submittedName>
        <fullName evidence="1">Phage tail protein E</fullName>
    </submittedName>
</protein>
<sequence>MSAAEVTIALSHPLAAGTETITEITLRRPKSKDLRGMVFGAGGLAWSDMEQLAARLAGLTVGQIGDLDIEDALRVQEAVGNFMPSFQGTSSP</sequence>
<evidence type="ECO:0000313" key="2">
    <source>
        <dbReference type="Proteomes" id="UP000193200"/>
    </source>
</evidence>
<dbReference type="InterPro" id="IPR019289">
    <property type="entry name" value="Phage_tail_E/E"/>
</dbReference>
<gene>
    <name evidence="1" type="ORF">OCH7691_04477</name>
</gene>
<keyword evidence="2" id="KW-1185">Reference proteome</keyword>
<name>A0A1Y5TZY3_9PROT</name>
<reference evidence="1 2" key="1">
    <citation type="submission" date="2017-03" db="EMBL/GenBank/DDBJ databases">
        <authorList>
            <person name="Afonso C.L."/>
            <person name="Miller P.J."/>
            <person name="Scott M.A."/>
            <person name="Spackman E."/>
            <person name="Goraichik I."/>
            <person name="Dimitrov K.M."/>
            <person name="Suarez D.L."/>
            <person name="Swayne D.E."/>
        </authorList>
    </citation>
    <scope>NUCLEOTIDE SEQUENCE [LARGE SCALE GENOMIC DNA]</scope>
    <source>
        <strain evidence="1 2">CECT 7691</strain>
    </source>
</reference>
<accession>A0A1Y5TZY3</accession>
<dbReference type="RefSeq" id="WP_176245209.1">
    <property type="nucleotide sequence ID" value="NZ_FWFR01000008.1"/>
</dbReference>
<dbReference type="Proteomes" id="UP000193200">
    <property type="component" value="Unassembled WGS sequence"/>
</dbReference>
<dbReference type="InParanoid" id="A0A1Y5TZY3"/>
<dbReference type="EMBL" id="FWFR01000008">
    <property type="protein sequence ID" value="SLN77602.1"/>
    <property type="molecule type" value="Genomic_DNA"/>
</dbReference>
<proteinExistence type="predicted"/>
<dbReference type="Pfam" id="PF10109">
    <property type="entry name" value="Phage_TAC_7"/>
    <property type="match status" value="1"/>
</dbReference>
<dbReference type="AlphaFoldDB" id="A0A1Y5TZY3"/>